<sequence>MRFLYGSSAVSEIRPEKKYPPSRKEIPRLWRIWRCLGQYRPGRRLVNLNHLCGISVSNLLIIYNNIDMFDSLASLFIGGFYKRNKCHAKPLGQCPVHRENFLPLESEKTGENRAWRKSSGSNFKVNLSSWTISEGYLMKAWFSFTLWFGKKNPNQTLQNRTLRVRFGSAGFEKFDSPEELEQSTCRRRSISTAT</sequence>
<dbReference type="EMBL" id="BKCP01005794">
    <property type="protein sequence ID" value="GER40001.1"/>
    <property type="molecule type" value="Genomic_DNA"/>
</dbReference>
<dbReference type="AlphaFoldDB" id="A0A5A7Q7I5"/>
<comment type="caution">
    <text evidence="1">The sequence shown here is derived from an EMBL/GenBank/DDBJ whole genome shotgun (WGS) entry which is preliminary data.</text>
</comment>
<proteinExistence type="predicted"/>
<reference evidence="2" key="1">
    <citation type="journal article" date="2019" name="Curr. Biol.">
        <title>Genome Sequence of Striga asiatica Provides Insight into the Evolution of Plant Parasitism.</title>
        <authorList>
            <person name="Yoshida S."/>
            <person name="Kim S."/>
            <person name="Wafula E.K."/>
            <person name="Tanskanen J."/>
            <person name="Kim Y.M."/>
            <person name="Honaas L."/>
            <person name="Yang Z."/>
            <person name="Spallek T."/>
            <person name="Conn C.E."/>
            <person name="Ichihashi Y."/>
            <person name="Cheong K."/>
            <person name="Cui S."/>
            <person name="Der J.P."/>
            <person name="Gundlach H."/>
            <person name="Jiao Y."/>
            <person name="Hori C."/>
            <person name="Ishida J.K."/>
            <person name="Kasahara H."/>
            <person name="Kiba T."/>
            <person name="Kim M.S."/>
            <person name="Koo N."/>
            <person name="Laohavisit A."/>
            <person name="Lee Y.H."/>
            <person name="Lumba S."/>
            <person name="McCourt P."/>
            <person name="Mortimer J.C."/>
            <person name="Mutuku J.M."/>
            <person name="Nomura T."/>
            <person name="Sasaki-Sekimoto Y."/>
            <person name="Seto Y."/>
            <person name="Wang Y."/>
            <person name="Wakatake T."/>
            <person name="Sakakibara H."/>
            <person name="Demura T."/>
            <person name="Yamaguchi S."/>
            <person name="Yoneyama K."/>
            <person name="Manabe R.I."/>
            <person name="Nelson D.C."/>
            <person name="Schulman A.H."/>
            <person name="Timko M.P."/>
            <person name="dePamphilis C.W."/>
            <person name="Choi D."/>
            <person name="Shirasu K."/>
        </authorList>
    </citation>
    <scope>NUCLEOTIDE SEQUENCE [LARGE SCALE GENOMIC DNA]</scope>
    <source>
        <strain evidence="2">cv. UVA1</strain>
    </source>
</reference>
<protein>
    <submittedName>
        <fullName evidence="1">Uncharacterized protein</fullName>
    </submittedName>
</protein>
<keyword evidence="2" id="KW-1185">Reference proteome</keyword>
<evidence type="ECO:0000313" key="2">
    <source>
        <dbReference type="Proteomes" id="UP000325081"/>
    </source>
</evidence>
<accession>A0A5A7Q7I5</accession>
<organism evidence="1 2">
    <name type="scientific">Striga asiatica</name>
    <name type="common">Asiatic witchweed</name>
    <name type="synonym">Buchnera asiatica</name>
    <dbReference type="NCBI Taxonomy" id="4170"/>
    <lineage>
        <taxon>Eukaryota</taxon>
        <taxon>Viridiplantae</taxon>
        <taxon>Streptophyta</taxon>
        <taxon>Embryophyta</taxon>
        <taxon>Tracheophyta</taxon>
        <taxon>Spermatophyta</taxon>
        <taxon>Magnoliopsida</taxon>
        <taxon>eudicotyledons</taxon>
        <taxon>Gunneridae</taxon>
        <taxon>Pentapetalae</taxon>
        <taxon>asterids</taxon>
        <taxon>lamiids</taxon>
        <taxon>Lamiales</taxon>
        <taxon>Orobanchaceae</taxon>
        <taxon>Buchnereae</taxon>
        <taxon>Striga</taxon>
    </lineage>
</organism>
<gene>
    <name evidence="1" type="ORF">STAS_16639</name>
</gene>
<name>A0A5A7Q7I5_STRAF</name>
<dbReference type="Proteomes" id="UP000325081">
    <property type="component" value="Unassembled WGS sequence"/>
</dbReference>
<evidence type="ECO:0000313" key="1">
    <source>
        <dbReference type="EMBL" id="GER40001.1"/>
    </source>
</evidence>